<dbReference type="EMBL" id="SIRE01000015">
    <property type="protein sequence ID" value="TBL76147.1"/>
    <property type="molecule type" value="Genomic_DNA"/>
</dbReference>
<dbReference type="Proteomes" id="UP000293142">
    <property type="component" value="Unassembled WGS sequence"/>
</dbReference>
<dbReference type="AlphaFoldDB" id="A0A4Q9DLV8"/>
<feature type="transmembrane region" description="Helical" evidence="1">
    <location>
        <begin position="56"/>
        <end position="76"/>
    </location>
</feature>
<keyword evidence="3" id="KW-1185">Reference proteome</keyword>
<feature type="transmembrane region" description="Helical" evidence="1">
    <location>
        <begin position="29"/>
        <end position="49"/>
    </location>
</feature>
<comment type="caution">
    <text evidence="2">The sequence shown here is derived from an EMBL/GenBank/DDBJ whole genome shotgun (WGS) entry which is preliminary data.</text>
</comment>
<sequence>MGVLLIIAGIFLYATRGNAMDPGNVFVYFWPSIFVIPMGILLHWMYFYMTGRRGSGMLIPGGILIVSGIVCQISMLFDVWEYTWPGFPLAVAFGLLEFYWFGGRNRWILIPVFILGSMAIIFFAIFTLGAIFSFGFVGQTTVAITLVAAGIAFLFSKREDRSEV</sequence>
<accession>A0A4Q9DLV8</accession>
<name>A0A4Q9DLV8_9BACL</name>
<feature type="transmembrane region" description="Helical" evidence="1">
    <location>
        <begin position="82"/>
        <end position="101"/>
    </location>
</feature>
<dbReference type="OrthoDB" id="49365at2"/>
<evidence type="ECO:0000256" key="1">
    <source>
        <dbReference type="SAM" id="Phobius"/>
    </source>
</evidence>
<feature type="transmembrane region" description="Helical" evidence="1">
    <location>
        <begin position="136"/>
        <end position="155"/>
    </location>
</feature>
<evidence type="ECO:0000313" key="2">
    <source>
        <dbReference type="EMBL" id="TBL76147.1"/>
    </source>
</evidence>
<reference evidence="2 3" key="1">
    <citation type="submission" date="2019-02" db="EMBL/GenBank/DDBJ databases">
        <title>Paenibacillus sp. nov., isolated from surface-sterilized tissue of Thalictrum simplex L.</title>
        <authorList>
            <person name="Tuo L."/>
        </authorList>
    </citation>
    <scope>NUCLEOTIDE SEQUENCE [LARGE SCALE GENOMIC DNA]</scope>
    <source>
        <strain evidence="2 3">N2SHLJ1</strain>
    </source>
</reference>
<evidence type="ECO:0000313" key="3">
    <source>
        <dbReference type="Proteomes" id="UP000293142"/>
    </source>
</evidence>
<keyword evidence="1" id="KW-0812">Transmembrane</keyword>
<feature type="transmembrane region" description="Helical" evidence="1">
    <location>
        <begin position="108"/>
        <end position="130"/>
    </location>
</feature>
<organism evidence="2 3">
    <name type="scientific">Paenibacillus thalictri</name>
    <dbReference type="NCBI Taxonomy" id="2527873"/>
    <lineage>
        <taxon>Bacteria</taxon>
        <taxon>Bacillati</taxon>
        <taxon>Bacillota</taxon>
        <taxon>Bacilli</taxon>
        <taxon>Bacillales</taxon>
        <taxon>Paenibacillaceae</taxon>
        <taxon>Paenibacillus</taxon>
    </lineage>
</organism>
<keyword evidence="1" id="KW-1133">Transmembrane helix</keyword>
<proteinExistence type="predicted"/>
<evidence type="ECO:0008006" key="4">
    <source>
        <dbReference type="Google" id="ProtNLM"/>
    </source>
</evidence>
<gene>
    <name evidence="2" type="ORF">EYB31_20935</name>
</gene>
<protein>
    <recommendedName>
        <fullName evidence="4">DUF5668 domain-containing protein</fullName>
    </recommendedName>
</protein>
<keyword evidence="1" id="KW-0472">Membrane</keyword>